<sequence>MGWGSLFGRKEKSSTTVSKASTSNKVGQNGGTNTYSEHTQSRSQPRTTSSATPTFANKPWLSAGERGEISFASEYAHPSQLSPQQRPQEYARPQPHSQAHSQPRSYPQPAQRPVHTAARQPIPTKAKAYFPPQHPNQNQSYSKARSFAHQPAALGAGNNKLPREPLPSMGYVIGSYGTSDQGRPYPVSTGASARGQNQGWASNKAPSLSTPGPSGQGTFQERELNRDGVSPRDSVQKFEEFFLGTNTLGRLGTYHHSS</sequence>
<feature type="compositionally biased region" description="Polar residues" evidence="1">
    <location>
        <begin position="24"/>
        <end position="38"/>
    </location>
</feature>
<accession>A0A2J6Q7F0</accession>
<keyword evidence="3" id="KW-1185">Reference proteome</keyword>
<dbReference type="EMBL" id="KZ613479">
    <property type="protein sequence ID" value="PMD22144.1"/>
    <property type="molecule type" value="Genomic_DNA"/>
</dbReference>
<protein>
    <submittedName>
        <fullName evidence="2">Uncharacterized protein</fullName>
    </submittedName>
</protein>
<evidence type="ECO:0000313" key="2">
    <source>
        <dbReference type="EMBL" id="PMD22144.1"/>
    </source>
</evidence>
<evidence type="ECO:0000256" key="1">
    <source>
        <dbReference type="SAM" id="MobiDB-lite"/>
    </source>
</evidence>
<feature type="compositionally biased region" description="Polar residues" evidence="1">
    <location>
        <begin position="189"/>
        <end position="219"/>
    </location>
</feature>
<feature type="compositionally biased region" description="Polar residues" evidence="1">
    <location>
        <begin position="95"/>
        <end position="105"/>
    </location>
</feature>
<feature type="region of interest" description="Disordered" evidence="1">
    <location>
        <begin position="1"/>
        <end position="234"/>
    </location>
</feature>
<feature type="compositionally biased region" description="Low complexity" evidence="1">
    <location>
        <begin position="41"/>
        <end position="54"/>
    </location>
</feature>
<evidence type="ECO:0000313" key="3">
    <source>
        <dbReference type="Proteomes" id="UP000235672"/>
    </source>
</evidence>
<proteinExistence type="predicted"/>
<dbReference type="Proteomes" id="UP000235672">
    <property type="component" value="Unassembled WGS sequence"/>
</dbReference>
<reference evidence="2 3" key="1">
    <citation type="submission" date="2016-05" db="EMBL/GenBank/DDBJ databases">
        <title>A degradative enzymes factory behind the ericoid mycorrhizal symbiosis.</title>
        <authorList>
            <consortium name="DOE Joint Genome Institute"/>
            <person name="Martino E."/>
            <person name="Morin E."/>
            <person name="Grelet G."/>
            <person name="Kuo A."/>
            <person name="Kohler A."/>
            <person name="Daghino S."/>
            <person name="Barry K."/>
            <person name="Choi C."/>
            <person name="Cichocki N."/>
            <person name="Clum A."/>
            <person name="Copeland A."/>
            <person name="Hainaut M."/>
            <person name="Haridas S."/>
            <person name="Labutti K."/>
            <person name="Lindquist E."/>
            <person name="Lipzen A."/>
            <person name="Khouja H.-R."/>
            <person name="Murat C."/>
            <person name="Ohm R."/>
            <person name="Olson A."/>
            <person name="Spatafora J."/>
            <person name="Veneault-Fourrey C."/>
            <person name="Henrissat B."/>
            <person name="Grigoriev I."/>
            <person name="Martin F."/>
            <person name="Perotto S."/>
        </authorList>
    </citation>
    <scope>NUCLEOTIDE SEQUENCE [LARGE SCALE GENOMIC DNA]</scope>
    <source>
        <strain evidence="2 3">UAMH 7357</strain>
    </source>
</reference>
<dbReference type="AlphaFoldDB" id="A0A2J6Q7F0"/>
<gene>
    <name evidence="2" type="ORF">NA56DRAFT_719755</name>
</gene>
<feature type="compositionally biased region" description="Basic and acidic residues" evidence="1">
    <location>
        <begin position="220"/>
        <end position="234"/>
    </location>
</feature>
<feature type="compositionally biased region" description="Low complexity" evidence="1">
    <location>
        <begin position="14"/>
        <end position="23"/>
    </location>
</feature>
<name>A0A2J6Q7F0_9HELO</name>
<organism evidence="2 3">
    <name type="scientific">Hyaloscypha hepaticicola</name>
    <dbReference type="NCBI Taxonomy" id="2082293"/>
    <lineage>
        <taxon>Eukaryota</taxon>
        <taxon>Fungi</taxon>
        <taxon>Dikarya</taxon>
        <taxon>Ascomycota</taxon>
        <taxon>Pezizomycotina</taxon>
        <taxon>Leotiomycetes</taxon>
        <taxon>Helotiales</taxon>
        <taxon>Hyaloscyphaceae</taxon>
        <taxon>Hyaloscypha</taxon>
    </lineage>
</organism>